<reference evidence="1 2" key="1">
    <citation type="journal article" date="2018" name="Sci. Rep.">
        <title>Genome sequence of the cauliflower mushroom Sparassis crispa (Hanabiratake) and its association with beneficial usage.</title>
        <authorList>
            <person name="Kiyama R."/>
            <person name="Furutani Y."/>
            <person name="Kawaguchi K."/>
            <person name="Nakanishi T."/>
        </authorList>
    </citation>
    <scope>NUCLEOTIDE SEQUENCE [LARGE SCALE GENOMIC DNA]</scope>
</reference>
<keyword evidence="2" id="KW-1185">Reference proteome</keyword>
<sequence>MQKLAEKFPQVSEKLDGGYDELKNMAEKRGPEAKKIFDDTARQVKDIFSKGFSPERLNEAKELIESKTEALRKLTEASSQDAWNKAVQQADPYLDKLPGITQLLNENAGKFIAADSGGSTAAQEVLARVREAAEAGVNGNEEKMRELRNFVLERASQAENDGKGSVEEGWDIRQQWIKRVPGGEDVCFPLRDALCNGA</sequence>
<protein>
    <submittedName>
        <fullName evidence="1">Uncharacterized protein</fullName>
    </submittedName>
</protein>
<organism evidence="1 2">
    <name type="scientific">Sparassis crispa</name>
    <dbReference type="NCBI Taxonomy" id="139825"/>
    <lineage>
        <taxon>Eukaryota</taxon>
        <taxon>Fungi</taxon>
        <taxon>Dikarya</taxon>
        <taxon>Basidiomycota</taxon>
        <taxon>Agaricomycotina</taxon>
        <taxon>Agaricomycetes</taxon>
        <taxon>Polyporales</taxon>
        <taxon>Sparassidaceae</taxon>
        <taxon>Sparassis</taxon>
    </lineage>
</organism>
<dbReference type="STRING" id="139825.A0A401GGX1"/>
<dbReference type="InParanoid" id="A0A401GGX1"/>
<dbReference type="AlphaFoldDB" id="A0A401GGX1"/>
<dbReference type="EMBL" id="BFAD01000003">
    <property type="protein sequence ID" value="GBE81418.1"/>
    <property type="molecule type" value="Genomic_DNA"/>
</dbReference>
<evidence type="ECO:0000313" key="2">
    <source>
        <dbReference type="Proteomes" id="UP000287166"/>
    </source>
</evidence>
<dbReference type="GeneID" id="38778335"/>
<gene>
    <name evidence="1" type="ORF">SCP_0311470</name>
</gene>
<proteinExistence type="predicted"/>
<evidence type="ECO:0000313" key="1">
    <source>
        <dbReference type="EMBL" id="GBE81418.1"/>
    </source>
</evidence>
<accession>A0A401GGX1</accession>
<comment type="caution">
    <text evidence="1">The sequence shown here is derived from an EMBL/GenBank/DDBJ whole genome shotgun (WGS) entry which is preliminary data.</text>
</comment>
<dbReference type="Proteomes" id="UP000287166">
    <property type="component" value="Unassembled WGS sequence"/>
</dbReference>
<dbReference type="OrthoDB" id="3883941at2759"/>
<dbReference type="RefSeq" id="XP_027612331.1">
    <property type="nucleotide sequence ID" value="XM_027756530.1"/>
</dbReference>
<name>A0A401GGX1_9APHY</name>